<organism evidence="13 14">
    <name type="scientific">Nyssa sinensis</name>
    <dbReference type="NCBI Taxonomy" id="561372"/>
    <lineage>
        <taxon>Eukaryota</taxon>
        <taxon>Viridiplantae</taxon>
        <taxon>Streptophyta</taxon>
        <taxon>Embryophyta</taxon>
        <taxon>Tracheophyta</taxon>
        <taxon>Spermatophyta</taxon>
        <taxon>Magnoliopsida</taxon>
        <taxon>eudicotyledons</taxon>
        <taxon>Gunneridae</taxon>
        <taxon>Pentapetalae</taxon>
        <taxon>asterids</taxon>
        <taxon>Cornales</taxon>
        <taxon>Nyssaceae</taxon>
        <taxon>Nyssa</taxon>
    </lineage>
</organism>
<dbReference type="Pfam" id="PF00431">
    <property type="entry name" value="CUB"/>
    <property type="match status" value="2"/>
</dbReference>
<sequence length="876" mass="96716">MMGVLLTALLLYILPQFPRLYADEGSFSLVYNGGKIMTQPVTVSLLWLGTEWQESGQQAIRNAIFSLTPSRYHVKDSEVPTLGNWWETIRQYRDGSNVSVTDRVDVGAECFYKGPQLNMTLDLVTGIGRSVFSKTSIDGFGGNLTCTQLFEVNDSTIYHVVFSPMVTFLSGKEQMELMFLCSGNFPVEVSAGKNVKMAWARPQQTPGDQCLTFFQGDYYRGPPNDDEKIDSLVGFMLAKIAEEVTNPDGRGWISNDGSDRTVSSSCVSIFMGDEAGPPLFNDMERNVSFNAVGLNGYRYMVQYIWDQKIRNCALQPSETCGTNVLTFKQPKGYLKIGTTVNQTNGLQPYSPNQKCRWKIQYPTAKFISFTINYLSVAENTGDQVMICQSDSGSAQCSTIQSNAGNFDKNFNVIGSKAYVEFTSGDHVSFESRGWELSYSAGFCNGKEDVYDQEGVIGYKSAVGYSYVEGLSCQWVLHGKPGTLVTLSFTHINISKDFDFLAIYNGTMLQMANFSGIYWRSDLPLMNLTGEVMIAFATQTDKGEGWSANFYISSPVDRSKKTLLIVAIVILAVVGISLSIALITLAFVRRRSKHTTRMDLNENSLLIRAEVNGEENKIGEGPSSIVYRAESTDGISMAIKSPKDSTSQTKLEEEILIKTSSHPNIISLVGYAEDGIRGRYLVFEFMGRGSLSWNLNETGGKLDWEKRLEIAIQISSAIQMLHMYLKPPISHGNITSENILLDECYNAKLGGFGAANYCTSDGTNPEMPSEMAEDIWSFGLLLVELLRGEPLVNRNASEFFESLEKMNKLLGGQECLDLRLGIPEEECKIRALAKLGEIAKWCIGSSQGVGGGVNSPKIGDVVSGLNQVKQLFFSVSG</sequence>
<dbReference type="Gene3D" id="2.60.120.290">
    <property type="entry name" value="Spermadhesin, CUB domain"/>
    <property type="match status" value="2"/>
</dbReference>
<dbReference type="InterPro" id="IPR011009">
    <property type="entry name" value="Kinase-like_dom_sf"/>
</dbReference>
<keyword evidence="5" id="KW-0547">Nucleotide-binding</keyword>
<keyword evidence="9" id="KW-0812">Transmembrane</keyword>
<keyword evidence="7" id="KW-1015">Disulfide bond</keyword>
<dbReference type="Pfam" id="PF00069">
    <property type="entry name" value="Pkinase"/>
    <property type="match status" value="1"/>
</dbReference>
<feature type="domain" description="Protein kinase" evidence="12">
    <location>
        <begin position="611"/>
        <end position="876"/>
    </location>
</feature>
<keyword evidence="4 10" id="KW-0732">Signal</keyword>
<protein>
    <recommendedName>
        <fullName evidence="15">Protein kinase domain-containing protein</fullName>
    </recommendedName>
</protein>
<accession>A0A5J5C7F9</accession>
<dbReference type="InterPro" id="IPR006766">
    <property type="entry name" value="EXORDIUM-like"/>
</dbReference>
<evidence type="ECO:0000256" key="1">
    <source>
        <dbReference type="ARBA" id="ARBA00004271"/>
    </source>
</evidence>
<gene>
    <name evidence="13" type="ORF">F0562_001536</name>
</gene>
<keyword evidence="2" id="KW-0052">Apoplast</keyword>
<dbReference type="PANTHER" id="PTHR27001:SF931">
    <property type="entry name" value="OS11G0664100 PROTEIN"/>
    <property type="match status" value="1"/>
</dbReference>
<comment type="similarity">
    <text evidence="8">Belongs to the EXORDIUM family.</text>
</comment>
<dbReference type="Gene3D" id="1.10.510.10">
    <property type="entry name" value="Transferase(Phosphotransferase) domain 1"/>
    <property type="match status" value="1"/>
</dbReference>
<keyword evidence="9" id="KW-1133">Transmembrane helix</keyword>
<comment type="subcellular location">
    <subcellularLocation>
        <location evidence="1">Secreted</location>
        <location evidence="1">Extracellular space</location>
        <location evidence="1">Apoplast</location>
    </subcellularLocation>
</comment>
<dbReference type="SUPFAM" id="SSF56112">
    <property type="entry name" value="Protein kinase-like (PK-like)"/>
    <property type="match status" value="1"/>
</dbReference>
<reference evidence="13 14" key="1">
    <citation type="submission" date="2019-09" db="EMBL/GenBank/DDBJ databases">
        <title>A chromosome-level genome assembly of the Chinese tupelo Nyssa sinensis.</title>
        <authorList>
            <person name="Yang X."/>
            <person name="Kang M."/>
            <person name="Yang Y."/>
            <person name="Xiong H."/>
            <person name="Wang M."/>
            <person name="Zhang Z."/>
            <person name="Wang Z."/>
            <person name="Wu H."/>
            <person name="Ma T."/>
            <person name="Liu J."/>
            <person name="Xi Z."/>
        </authorList>
    </citation>
    <scope>NUCLEOTIDE SEQUENCE [LARGE SCALE GENOMIC DNA]</scope>
    <source>
        <strain evidence="13">J267</strain>
        <tissue evidence="13">Leaf</tissue>
    </source>
</reference>
<evidence type="ECO:0000256" key="2">
    <source>
        <dbReference type="ARBA" id="ARBA00022523"/>
    </source>
</evidence>
<dbReference type="EMBL" id="CM018031">
    <property type="protein sequence ID" value="KAA8549852.1"/>
    <property type="molecule type" value="Genomic_DNA"/>
</dbReference>
<name>A0A5J5C7F9_9ASTE</name>
<dbReference type="InterPro" id="IPR035914">
    <property type="entry name" value="Sperma_CUB_dom_sf"/>
</dbReference>
<dbReference type="SMART" id="SM00042">
    <property type="entry name" value="CUB"/>
    <property type="match status" value="2"/>
</dbReference>
<evidence type="ECO:0000256" key="7">
    <source>
        <dbReference type="ARBA" id="ARBA00023157"/>
    </source>
</evidence>
<feature type="transmembrane region" description="Helical" evidence="9">
    <location>
        <begin position="562"/>
        <end position="587"/>
    </location>
</feature>
<evidence type="ECO:0008006" key="15">
    <source>
        <dbReference type="Google" id="ProtNLM"/>
    </source>
</evidence>
<keyword evidence="3" id="KW-0964">Secreted</keyword>
<proteinExistence type="inferred from homology"/>
<keyword evidence="6" id="KW-0067">ATP-binding</keyword>
<evidence type="ECO:0000313" key="14">
    <source>
        <dbReference type="Proteomes" id="UP000325577"/>
    </source>
</evidence>
<dbReference type="GO" id="GO:0004672">
    <property type="term" value="F:protein kinase activity"/>
    <property type="evidence" value="ECO:0007669"/>
    <property type="project" value="InterPro"/>
</dbReference>
<dbReference type="GO" id="GO:0048046">
    <property type="term" value="C:apoplast"/>
    <property type="evidence" value="ECO:0007669"/>
    <property type="project" value="UniProtKB-SubCell"/>
</dbReference>
<dbReference type="Pfam" id="PF04674">
    <property type="entry name" value="Phi_1"/>
    <property type="match status" value="1"/>
</dbReference>
<dbReference type="GO" id="GO:0005524">
    <property type="term" value="F:ATP binding"/>
    <property type="evidence" value="ECO:0007669"/>
    <property type="project" value="UniProtKB-KW"/>
</dbReference>
<dbReference type="PANTHER" id="PTHR27001">
    <property type="entry name" value="OS01G0253100 PROTEIN"/>
    <property type="match status" value="1"/>
</dbReference>
<dbReference type="PROSITE" id="PS50011">
    <property type="entry name" value="PROTEIN_KINASE_DOM"/>
    <property type="match status" value="1"/>
</dbReference>
<evidence type="ECO:0000256" key="6">
    <source>
        <dbReference type="ARBA" id="ARBA00022840"/>
    </source>
</evidence>
<evidence type="ECO:0000256" key="5">
    <source>
        <dbReference type="ARBA" id="ARBA00022741"/>
    </source>
</evidence>
<keyword evidence="9" id="KW-0472">Membrane</keyword>
<dbReference type="OrthoDB" id="1147327at2759"/>
<dbReference type="AlphaFoldDB" id="A0A5J5C7F9"/>
<evidence type="ECO:0000256" key="10">
    <source>
        <dbReference type="SAM" id="SignalP"/>
    </source>
</evidence>
<dbReference type="PROSITE" id="PS01180">
    <property type="entry name" value="CUB"/>
    <property type="match status" value="2"/>
</dbReference>
<keyword evidence="14" id="KW-1185">Reference proteome</keyword>
<dbReference type="InterPro" id="IPR000859">
    <property type="entry name" value="CUB_dom"/>
</dbReference>
<evidence type="ECO:0000256" key="3">
    <source>
        <dbReference type="ARBA" id="ARBA00022525"/>
    </source>
</evidence>
<evidence type="ECO:0000256" key="9">
    <source>
        <dbReference type="SAM" id="Phobius"/>
    </source>
</evidence>
<feature type="chain" id="PRO_5023819873" description="Protein kinase domain-containing protein" evidence="10">
    <location>
        <begin position="23"/>
        <end position="876"/>
    </location>
</feature>
<feature type="signal peptide" evidence="10">
    <location>
        <begin position="1"/>
        <end position="22"/>
    </location>
</feature>
<dbReference type="GO" id="GO:0005886">
    <property type="term" value="C:plasma membrane"/>
    <property type="evidence" value="ECO:0007669"/>
    <property type="project" value="TreeGrafter"/>
</dbReference>
<feature type="domain" description="CUB" evidence="11">
    <location>
        <begin position="443"/>
        <end position="552"/>
    </location>
</feature>
<dbReference type="SUPFAM" id="SSF49854">
    <property type="entry name" value="Spermadhesin, CUB domain"/>
    <property type="match status" value="2"/>
</dbReference>
<evidence type="ECO:0000259" key="11">
    <source>
        <dbReference type="PROSITE" id="PS01180"/>
    </source>
</evidence>
<evidence type="ECO:0000313" key="13">
    <source>
        <dbReference type="EMBL" id="KAA8549852.1"/>
    </source>
</evidence>
<dbReference type="Proteomes" id="UP000325577">
    <property type="component" value="Linkage Group LG0"/>
</dbReference>
<dbReference type="InterPro" id="IPR000719">
    <property type="entry name" value="Prot_kinase_dom"/>
</dbReference>
<evidence type="ECO:0000256" key="4">
    <source>
        <dbReference type="ARBA" id="ARBA00022729"/>
    </source>
</evidence>
<feature type="domain" description="CUB" evidence="11">
    <location>
        <begin position="320"/>
        <end position="441"/>
    </location>
</feature>
<evidence type="ECO:0000256" key="8">
    <source>
        <dbReference type="ARBA" id="ARBA00023591"/>
    </source>
</evidence>
<evidence type="ECO:0000259" key="12">
    <source>
        <dbReference type="PROSITE" id="PS50011"/>
    </source>
</evidence>